<comment type="cofactor">
    <cofactor evidence="4">
        <name>Fe(2+)</name>
        <dbReference type="ChEBI" id="CHEBI:29033"/>
    </cofactor>
    <text evidence="4">Binds 1 Fe(2+) ion per subunit.</text>
</comment>
<dbReference type="Pfam" id="PF01048">
    <property type="entry name" value="PNP_UDP_1"/>
    <property type="match status" value="1"/>
</dbReference>
<proteinExistence type="inferred from homology"/>
<keyword evidence="7" id="KW-1185">Reference proteome</keyword>
<feature type="binding site" evidence="4">
    <location>
        <position position="530"/>
    </location>
    <ligand>
        <name>Fe cation</name>
        <dbReference type="ChEBI" id="CHEBI:24875"/>
        <note>catalytic</note>
    </ligand>
</feature>
<reference evidence="6" key="1">
    <citation type="submission" date="2023-02" db="EMBL/GenBank/DDBJ databases">
        <authorList>
            <person name="Palmer J.M."/>
        </authorList>
    </citation>
    <scope>NUCLEOTIDE SEQUENCE</scope>
    <source>
        <strain evidence="6">FW57</strain>
    </source>
</reference>
<protein>
    <recommendedName>
        <fullName evidence="5">Nucleoside phosphorylase domain-containing protein</fullName>
    </recommendedName>
</protein>
<dbReference type="InterPro" id="IPR035994">
    <property type="entry name" value="Nucleoside_phosphorylase_sf"/>
</dbReference>
<gene>
    <name evidence="6" type="ORF">NEMBOFW57_001486</name>
</gene>
<evidence type="ECO:0000256" key="3">
    <source>
        <dbReference type="ARBA" id="ARBA00023004"/>
    </source>
</evidence>
<dbReference type="Pfam" id="PF03055">
    <property type="entry name" value="RPE65"/>
    <property type="match status" value="1"/>
</dbReference>
<sequence length="857" mass="96057">MASTQPSGRDDFEVAVICALATEYNAVSLLFDEFWDHEGDKYGRTSGDPNYYTTGRIGKYNVVLALLPRMGTIDAASAAASMRSSYHALKLALIVGVCGAVPQGEHEVLLGDVIISKSVVQYDFGRQYSDQFVRKDTIGDNLGRPNKDIRSLLTWFETDRGIETLERRTADFLEQLQANATKIKRTGKHKYRYPGAAQDQLFRADYRHKHHGEVACICRDCFDDSDPVCDVALDSLCDDIGCDLNQLVVRDRLYEKRQLERDDSAAAQAPALYLGAVASGNMVIKSAAHRDKIAAKERVIAFEMEGAGIWDEVPCILVKGVCDYADSHKHKGWQDFAAATAAAAAKAILERYIQTDKPSRAPSNNPLHFPDYPQFSGFMKPCRVEGEVPNLEVYGEIPPEIDGTFYRVMPDPQFVPFIENDPWFNGDGNISAFTIKDGRVSFRQRYVRTEKFTREREAQRALLGKYRNKYTDAVEFQIRTTANTNVVHFNGKLLALKEDAPPYALDPETLETHGLYTFDGQLPSLTFTAHPKADPKTGELTCFGYEAKGDGTPDVCYYRIAPDGKFQEVVWLTAPVVAMIHDFAVTENWVLFPLIPLLCDVERLKQGGEHWQWSPETPFYLGVLPRWGAKPTDVKWFRYRNSFPGHTSNAYEDESGNIVLDLALSDKNVFFWWPDAQGNAPEPSTIHSQLTRFTLDPTSTDLDLAEPEVLQPASSEFYRVDDRFASQPYRHCFFDMLDPALGTDFPAIAPNLGGGYPLYNALGHLDLATRKTEVYFPGRTHMVQEPVFIPRHGSTEEGDGYLLVLVNNYAAMSSELHLVDTRDFTKPKAVIMLPVRLRHGLHGNWVDSKVKSGAATA</sequence>
<evidence type="ECO:0000256" key="2">
    <source>
        <dbReference type="ARBA" id="ARBA00022723"/>
    </source>
</evidence>
<dbReference type="InterPro" id="IPR004294">
    <property type="entry name" value="Carotenoid_Oase"/>
</dbReference>
<comment type="caution">
    <text evidence="6">The sequence shown here is derived from an EMBL/GenBank/DDBJ whole genome shotgun (WGS) entry which is preliminary data.</text>
</comment>
<dbReference type="PANTHER" id="PTHR46082:SF6">
    <property type="entry name" value="AAA+ ATPASE DOMAIN-CONTAINING PROTEIN-RELATED"/>
    <property type="match status" value="1"/>
</dbReference>
<dbReference type="AlphaFoldDB" id="A0AAD4I0V5"/>
<evidence type="ECO:0000313" key="6">
    <source>
        <dbReference type="EMBL" id="KAG7291467.1"/>
    </source>
</evidence>
<dbReference type="Proteomes" id="UP001197093">
    <property type="component" value="Unassembled WGS sequence"/>
</dbReference>
<name>A0AAD4I0V5_9PEZI</name>
<evidence type="ECO:0000256" key="1">
    <source>
        <dbReference type="ARBA" id="ARBA00006787"/>
    </source>
</evidence>
<dbReference type="GO" id="GO:0046872">
    <property type="term" value="F:metal ion binding"/>
    <property type="evidence" value="ECO:0007669"/>
    <property type="project" value="UniProtKB-KW"/>
</dbReference>
<evidence type="ECO:0000313" key="7">
    <source>
        <dbReference type="Proteomes" id="UP001197093"/>
    </source>
</evidence>
<feature type="binding site" evidence="4">
    <location>
        <position position="581"/>
    </location>
    <ligand>
        <name>Fe cation</name>
        <dbReference type="ChEBI" id="CHEBI:24875"/>
        <note>catalytic</note>
    </ligand>
</feature>
<organism evidence="6 7">
    <name type="scientific">Staphylotrichum longicolle</name>
    <dbReference type="NCBI Taxonomy" id="669026"/>
    <lineage>
        <taxon>Eukaryota</taxon>
        <taxon>Fungi</taxon>
        <taxon>Dikarya</taxon>
        <taxon>Ascomycota</taxon>
        <taxon>Pezizomycotina</taxon>
        <taxon>Sordariomycetes</taxon>
        <taxon>Sordariomycetidae</taxon>
        <taxon>Sordariales</taxon>
        <taxon>Chaetomiaceae</taxon>
        <taxon>Staphylotrichum</taxon>
    </lineage>
</organism>
<dbReference type="GO" id="GO:0016702">
    <property type="term" value="F:oxidoreductase activity, acting on single donors with incorporation of molecular oxygen, incorporation of two atoms of oxygen"/>
    <property type="evidence" value="ECO:0007669"/>
    <property type="project" value="InterPro"/>
</dbReference>
<feature type="binding site" evidence="4">
    <location>
        <position position="646"/>
    </location>
    <ligand>
        <name>Fe cation</name>
        <dbReference type="ChEBI" id="CHEBI:24875"/>
        <note>catalytic</note>
    </ligand>
</feature>
<dbReference type="Gene3D" id="3.40.50.1580">
    <property type="entry name" value="Nucleoside phosphorylase domain"/>
    <property type="match status" value="1"/>
</dbReference>
<accession>A0AAD4I0V5</accession>
<evidence type="ECO:0000256" key="4">
    <source>
        <dbReference type="PIRSR" id="PIRSR604294-1"/>
    </source>
</evidence>
<keyword evidence="3 4" id="KW-0408">Iron</keyword>
<feature type="binding site" evidence="4">
    <location>
        <position position="842"/>
    </location>
    <ligand>
        <name>Fe cation</name>
        <dbReference type="ChEBI" id="CHEBI:24875"/>
        <note>catalytic</note>
    </ligand>
</feature>
<dbReference type="PANTHER" id="PTHR46082">
    <property type="entry name" value="ATP/GTP-BINDING PROTEIN-RELATED"/>
    <property type="match status" value="1"/>
</dbReference>
<keyword evidence="2 4" id="KW-0479">Metal-binding</keyword>
<evidence type="ECO:0000259" key="5">
    <source>
        <dbReference type="Pfam" id="PF01048"/>
    </source>
</evidence>
<dbReference type="EMBL" id="JAHCVI010000001">
    <property type="protein sequence ID" value="KAG7291467.1"/>
    <property type="molecule type" value="Genomic_DNA"/>
</dbReference>
<feature type="domain" description="Nucleoside phosphorylase" evidence="5">
    <location>
        <begin position="14"/>
        <end position="128"/>
    </location>
</feature>
<dbReference type="InterPro" id="IPR000845">
    <property type="entry name" value="Nucleoside_phosphorylase_d"/>
</dbReference>
<comment type="similarity">
    <text evidence="1">Belongs to the carotenoid oxygenase family.</text>
</comment>
<dbReference type="SUPFAM" id="SSF53167">
    <property type="entry name" value="Purine and uridine phosphorylases"/>
    <property type="match status" value="1"/>
</dbReference>
<dbReference type="GO" id="GO:0009116">
    <property type="term" value="P:nucleoside metabolic process"/>
    <property type="evidence" value="ECO:0007669"/>
    <property type="project" value="InterPro"/>
</dbReference>
<dbReference type="InterPro" id="IPR053137">
    <property type="entry name" value="NLR-like"/>
</dbReference>